<protein>
    <submittedName>
        <fullName evidence="2">Porin family protein</fullName>
    </submittedName>
</protein>
<evidence type="ECO:0000313" key="1">
    <source>
        <dbReference type="EMBL" id="NBJ26040.1"/>
    </source>
</evidence>
<accession>A0ABW9Z2M8</accession>
<dbReference type="EMBL" id="JAAAXJ010000009">
    <property type="protein sequence ID" value="NBJ26040.1"/>
    <property type="molecule type" value="Genomic_DNA"/>
</dbReference>
<evidence type="ECO:0000313" key="3">
    <source>
        <dbReference type="Proteomes" id="UP000818323"/>
    </source>
</evidence>
<reference evidence="2 3" key="1">
    <citation type="submission" date="2020-01" db="EMBL/GenBank/DDBJ databases">
        <title>Microvirga sp. nov., an arsenate reduction bacterium isolated from Tibet hotspring sediments.</title>
        <authorList>
            <person name="Yuan C.-G."/>
        </authorList>
    </citation>
    <scope>NUCLEOTIDE SEQUENCE [LARGE SCALE GENOMIC DNA]</scope>
    <source>
        <strain evidence="2 3">SYSU G3D203</strain>
    </source>
</reference>
<gene>
    <name evidence="1" type="ORF">GR303_16940</name>
    <name evidence="2" type="ORF">GR303_21615</name>
</gene>
<comment type="caution">
    <text evidence="2">The sequence shown here is derived from an EMBL/GenBank/DDBJ whole genome shotgun (WGS) entry which is preliminary data.</text>
</comment>
<dbReference type="Proteomes" id="UP000818323">
    <property type="component" value="Unassembled WGS sequence"/>
</dbReference>
<keyword evidence="3" id="KW-1185">Reference proteome</keyword>
<name>A0ABW9Z2M8_9HYPH</name>
<dbReference type="EMBL" id="JAAAXJ010000021">
    <property type="protein sequence ID" value="NBJ26934.1"/>
    <property type="molecule type" value="Genomic_DNA"/>
</dbReference>
<feature type="non-terminal residue" evidence="2">
    <location>
        <position position="1"/>
    </location>
</feature>
<evidence type="ECO:0000313" key="2">
    <source>
        <dbReference type="EMBL" id="NBJ26934.1"/>
    </source>
</evidence>
<proteinExistence type="predicted"/>
<sequence length="29" mass="3258">DNDDDFPGFDGETDFGVIRAGLNFRFGTY</sequence>
<organism evidence="2 3">
    <name type="scientific">Microvirga arsenatis</name>
    <dbReference type="NCBI Taxonomy" id="2692265"/>
    <lineage>
        <taxon>Bacteria</taxon>
        <taxon>Pseudomonadati</taxon>
        <taxon>Pseudomonadota</taxon>
        <taxon>Alphaproteobacteria</taxon>
        <taxon>Hyphomicrobiales</taxon>
        <taxon>Methylobacteriaceae</taxon>
        <taxon>Microvirga</taxon>
    </lineage>
</organism>